<accession>X1UAP9</accession>
<dbReference type="GO" id="GO:0004803">
    <property type="term" value="F:transposase activity"/>
    <property type="evidence" value="ECO:0007669"/>
    <property type="project" value="InterPro"/>
</dbReference>
<dbReference type="PANTHER" id="PTHR33055">
    <property type="entry name" value="TRANSPOSASE FOR INSERTION SEQUENCE ELEMENT IS1111A"/>
    <property type="match status" value="1"/>
</dbReference>
<reference evidence="2" key="1">
    <citation type="journal article" date="2014" name="Front. Microbiol.">
        <title>High frequency of phylogenetically diverse reductive dehalogenase-homologous genes in deep subseafloor sedimentary metagenomes.</title>
        <authorList>
            <person name="Kawai M."/>
            <person name="Futagami T."/>
            <person name="Toyoda A."/>
            <person name="Takaki Y."/>
            <person name="Nishi S."/>
            <person name="Hori S."/>
            <person name="Arai W."/>
            <person name="Tsubouchi T."/>
            <person name="Morono Y."/>
            <person name="Uchiyama I."/>
            <person name="Ito T."/>
            <person name="Fujiyama A."/>
            <person name="Inagaki F."/>
            <person name="Takami H."/>
        </authorList>
    </citation>
    <scope>NUCLEOTIDE SEQUENCE</scope>
    <source>
        <strain evidence="2">Expedition CK06-06</strain>
    </source>
</reference>
<organism evidence="2">
    <name type="scientific">marine sediment metagenome</name>
    <dbReference type="NCBI Taxonomy" id="412755"/>
    <lineage>
        <taxon>unclassified sequences</taxon>
        <taxon>metagenomes</taxon>
        <taxon>ecological metagenomes</taxon>
    </lineage>
</organism>
<dbReference type="PANTHER" id="PTHR33055:SF13">
    <property type="entry name" value="TRANSPOSASE"/>
    <property type="match status" value="1"/>
</dbReference>
<protein>
    <recommendedName>
        <fullName evidence="1">Transposase IS110-like N-terminal domain-containing protein</fullName>
    </recommendedName>
</protein>
<dbReference type="GO" id="GO:0006313">
    <property type="term" value="P:DNA transposition"/>
    <property type="evidence" value="ECO:0007669"/>
    <property type="project" value="InterPro"/>
</dbReference>
<dbReference type="InterPro" id="IPR002525">
    <property type="entry name" value="Transp_IS110-like_N"/>
</dbReference>
<name>X1UAP9_9ZZZZ</name>
<sequence>MEVKELLGGIDIGSEFHHVVVIDEGGEVLYDKKILHRFSGFHKAVRELKETERRVGGKIAFGLEGKNGYGAPFDRILGENGFSLYNIDNLKLKQFRNTFGAEWKTDRRDAKMLAKLMSLRVQLNGEGDKVFIPIGKVPLIHEKLKILSRHQQTLIDEKKRVCNRLRKKLLEICPGILDIFGKVEAKTLLRILIRYPNFSRYRKLTREKLLRIKGIGKVSVGKIINQLQGLEYVRELVEVYATIIQYQAKRILELKEEIELLDKKLDKLGE</sequence>
<comment type="caution">
    <text evidence="2">The sequence shown here is derived from an EMBL/GenBank/DDBJ whole genome shotgun (WGS) entry which is preliminary data.</text>
</comment>
<evidence type="ECO:0000313" key="2">
    <source>
        <dbReference type="EMBL" id="GAI96935.1"/>
    </source>
</evidence>
<feature type="domain" description="Transposase IS110-like N-terminal" evidence="1">
    <location>
        <begin position="9"/>
        <end position="174"/>
    </location>
</feature>
<gene>
    <name evidence="2" type="ORF">S12H4_33246</name>
</gene>
<dbReference type="InterPro" id="IPR047650">
    <property type="entry name" value="Transpos_IS110"/>
</dbReference>
<dbReference type="GO" id="GO:0003677">
    <property type="term" value="F:DNA binding"/>
    <property type="evidence" value="ECO:0007669"/>
    <property type="project" value="InterPro"/>
</dbReference>
<feature type="non-terminal residue" evidence="2">
    <location>
        <position position="270"/>
    </location>
</feature>
<dbReference type="Pfam" id="PF01548">
    <property type="entry name" value="DEDD_Tnp_IS110"/>
    <property type="match status" value="1"/>
</dbReference>
<evidence type="ECO:0000259" key="1">
    <source>
        <dbReference type="Pfam" id="PF01548"/>
    </source>
</evidence>
<proteinExistence type="predicted"/>
<dbReference type="EMBL" id="BARW01019579">
    <property type="protein sequence ID" value="GAI96935.1"/>
    <property type="molecule type" value="Genomic_DNA"/>
</dbReference>
<dbReference type="AlphaFoldDB" id="X1UAP9"/>